<protein>
    <recommendedName>
        <fullName evidence="2">RNA helicase</fullName>
        <ecNumber evidence="2">3.6.4.13</ecNumber>
    </recommendedName>
</protein>
<dbReference type="GO" id="GO:0005524">
    <property type="term" value="F:ATP binding"/>
    <property type="evidence" value="ECO:0007669"/>
    <property type="project" value="UniProtKB-KW"/>
</dbReference>
<dbReference type="FunFam" id="3.40.50.300:FF:000322">
    <property type="entry name" value="probable ATP-dependent RNA helicase DDX23"/>
    <property type="match status" value="1"/>
</dbReference>
<evidence type="ECO:0000256" key="5">
    <source>
        <dbReference type="ARBA" id="ARBA00022801"/>
    </source>
</evidence>
<evidence type="ECO:0000259" key="17">
    <source>
        <dbReference type="PROSITE" id="PS51195"/>
    </source>
</evidence>
<feature type="domain" description="Helicase ATP-binding" evidence="15">
    <location>
        <begin position="408"/>
        <end position="611"/>
    </location>
</feature>
<accession>A0AA39V9T5</accession>
<dbReference type="GO" id="GO:0005634">
    <property type="term" value="C:nucleus"/>
    <property type="evidence" value="ECO:0007669"/>
    <property type="project" value="UniProtKB-SubCell"/>
</dbReference>
<evidence type="ECO:0000256" key="3">
    <source>
        <dbReference type="ARBA" id="ARBA00022664"/>
    </source>
</evidence>
<dbReference type="PROSITE" id="PS00039">
    <property type="entry name" value="DEAD_ATP_HELICASE"/>
    <property type="match status" value="1"/>
</dbReference>
<evidence type="ECO:0000256" key="1">
    <source>
        <dbReference type="ARBA" id="ARBA00004123"/>
    </source>
</evidence>
<evidence type="ECO:0000313" key="19">
    <source>
        <dbReference type="Proteomes" id="UP001166286"/>
    </source>
</evidence>
<evidence type="ECO:0000313" key="18">
    <source>
        <dbReference type="EMBL" id="KAK0516480.1"/>
    </source>
</evidence>
<feature type="compositionally biased region" description="Basic and acidic residues" evidence="14">
    <location>
        <begin position="214"/>
        <end position="225"/>
    </location>
</feature>
<dbReference type="SUPFAM" id="SSF52540">
    <property type="entry name" value="P-loop containing nucleoside triphosphate hydrolases"/>
    <property type="match status" value="1"/>
</dbReference>
<evidence type="ECO:0000256" key="6">
    <source>
        <dbReference type="ARBA" id="ARBA00022806"/>
    </source>
</evidence>
<proteinExistence type="inferred from homology"/>
<comment type="subunit">
    <text evidence="11">Component of the U5 snRNP complex.</text>
</comment>
<keyword evidence="7" id="KW-0067">ATP-binding</keyword>
<evidence type="ECO:0000256" key="2">
    <source>
        <dbReference type="ARBA" id="ARBA00012552"/>
    </source>
</evidence>
<evidence type="ECO:0000256" key="8">
    <source>
        <dbReference type="ARBA" id="ARBA00023187"/>
    </source>
</evidence>
<feature type="compositionally biased region" description="Polar residues" evidence="14">
    <location>
        <begin position="127"/>
        <end position="168"/>
    </location>
</feature>
<dbReference type="GO" id="GO:0003676">
    <property type="term" value="F:nucleic acid binding"/>
    <property type="evidence" value="ECO:0007669"/>
    <property type="project" value="InterPro"/>
</dbReference>
<feature type="domain" description="DEAD-box RNA helicase Q" evidence="17">
    <location>
        <begin position="377"/>
        <end position="405"/>
    </location>
</feature>
<evidence type="ECO:0000259" key="15">
    <source>
        <dbReference type="PROSITE" id="PS51192"/>
    </source>
</evidence>
<feature type="short sequence motif" description="Q motif" evidence="13">
    <location>
        <begin position="377"/>
        <end position="405"/>
    </location>
</feature>
<comment type="subcellular location">
    <subcellularLocation>
        <location evidence="1">Nucleus</location>
    </subcellularLocation>
</comment>
<sequence length="813" mass="89232">MNGEGIEPAVVPTRIPSPPPPPPDLAAPPPPPDVSAPPPPPEDLPPPPPSNTNGELPAPPPEVTKKRKVGWEGKQPLSVEEILRKKKEADEAAAKPKFLSKAQREKLALEKRAKEVEEQKKKAASASNGAQTLTNGVHQESTRNTRTGSERSGQQTNGVNGSTRSSIPTGPRALRTGEIPTGPASMRSPQPNKGYDMAPPPPPKPSVIGTSIAKSEKRPAIEEAQHNLIKQRYMGADQNQSTFSAKKKRRRTTEKKFNFEWNAEEDTSPDYNPLYQARAEANFYGRGRLGGFSEDLADGAAQKYAKALQERDHEAGAARAEEMMEMERRRREEGGRNALDKHWSEKKLEHMRERDWRIFKEDFNISTKGGAIPNPMRSWAESGLPKRLLDVVDQVGYTEPSAVQRAAIPIALQSRDLIGVAVTGSGKTAAFLLPLLVYISELPALNELTKNDGPYAIILAPTRELAQQIEIEARKFATPLGFTCVSIVGGHSLEEQAYNLRDGAEIIIATPGRLVDCIERRVLVLGQCCYVIMDEADRMIDLGFEEPVNKILDALPVANMKPDSEEAEDAVVMSQHLGGKDRYRQTMMYTATMPSAVERIARKYLRRPAIVTIGNVGEAVETVEQRVEFVAGEDKRKKRLIDILSSREFQPPIIVFVNIKRNCDAVARDIKHAGFSSVTLHGSKTQEQREAALASVRNGSTDVLVATDLAGRGIDVPDVSLVVNFNMATNIESYTHRIGRTGRAGKSGVAITFLGNEDADVMYDLKQMLSKSSISRMPEELRKHEAAQQKTQKGGGQKKIEDSSGFAGKGGWQ</sequence>
<dbReference type="GO" id="GO:0006397">
    <property type="term" value="P:mRNA processing"/>
    <property type="evidence" value="ECO:0007669"/>
    <property type="project" value="UniProtKB-KW"/>
</dbReference>
<dbReference type="SMART" id="SM00487">
    <property type="entry name" value="DEXDc"/>
    <property type="match status" value="1"/>
</dbReference>
<reference evidence="18" key="1">
    <citation type="submission" date="2023-03" db="EMBL/GenBank/DDBJ databases">
        <title>Complete genome of Cladonia borealis.</title>
        <authorList>
            <person name="Park H."/>
        </authorList>
    </citation>
    <scope>NUCLEOTIDE SEQUENCE</scope>
    <source>
        <strain evidence="18">ANT050790</strain>
    </source>
</reference>
<dbReference type="CDD" id="cd18787">
    <property type="entry name" value="SF2_C_DEAD"/>
    <property type="match status" value="1"/>
</dbReference>
<dbReference type="Pfam" id="PF00270">
    <property type="entry name" value="DEAD"/>
    <property type="match status" value="1"/>
</dbReference>
<evidence type="ECO:0000256" key="10">
    <source>
        <dbReference type="ARBA" id="ARBA00037954"/>
    </source>
</evidence>
<comment type="caution">
    <text evidence="18">The sequence shown here is derived from an EMBL/GenBank/DDBJ whole genome shotgun (WGS) entry which is preliminary data.</text>
</comment>
<dbReference type="Proteomes" id="UP001166286">
    <property type="component" value="Unassembled WGS sequence"/>
</dbReference>
<dbReference type="InterPro" id="IPR014014">
    <property type="entry name" value="RNA_helicase_DEAD_Q_motif"/>
</dbReference>
<evidence type="ECO:0000256" key="13">
    <source>
        <dbReference type="PROSITE-ProRule" id="PRU00552"/>
    </source>
</evidence>
<dbReference type="Gene3D" id="3.40.50.300">
    <property type="entry name" value="P-loop containing nucleotide triphosphate hydrolases"/>
    <property type="match status" value="2"/>
</dbReference>
<keyword evidence="5" id="KW-0378">Hydrolase</keyword>
<evidence type="ECO:0000256" key="4">
    <source>
        <dbReference type="ARBA" id="ARBA00022741"/>
    </source>
</evidence>
<feature type="domain" description="Helicase C-terminal" evidence="16">
    <location>
        <begin position="622"/>
        <end position="785"/>
    </location>
</feature>
<dbReference type="InterPro" id="IPR000629">
    <property type="entry name" value="RNA-helicase_DEAD-box_CS"/>
</dbReference>
<dbReference type="InterPro" id="IPR014001">
    <property type="entry name" value="Helicase_ATP-bd"/>
</dbReference>
<dbReference type="GO" id="GO:0003724">
    <property type="term" value="F:RNA helicase activity"/>
    <property type="evidence" value="ECO:0007669"/>
    <property type="project" value="UniProtKB-EC"/>
</dbReference>
<dbReference type="InterPro" id="IPR001650">
    <property type="entry name" value="Helicase_C-like"/>
</dbReference>
<dbReference type="CDD" id="cd17945">
    <property type="entry name" value="DEADc_DDX23"/>
    <property type="match status" value="1"/>
</dbReference>
<evidence type="ECO:0000256" key="14">
    <source>
        <dbReference type="SAM" id="MobiDB-lite"/>
    </source>
</evidence>
<feature type="region of interest" description="Disordered" evidence="14">
    <location>
        <begin position="1"/>
        <end position="79"/>
    </location>
</feature>
<dbReference type="PROSITE" id="PS51194">
    <property type="entry name" value="HELICASE_CTER"/>
    <property type="match status" value="1"/>
</dbReference>
<dbReference type="InterPro" id="IPR057479">
    <property type="entry name" value="PRP28/DDX23-like_helical"/>
</dbReference>
<dbReference type="InterPro" id="IPR011545">
    <property type="entry name" value="DEAD/DEAH_box_helicase_dom"/>
</dbReference>
<keyword evidence="3" id="KW-0507">mRNA processing</keyword>
<keyword evidence="8" id="KW-0508">mRNA splicing</keyword>
<feature type="compositionally biased region" description="Basic and acidic residues" evidence="14">
    <location>
        <begin position="110"/>
        <end position="121"/>
    </location>
</feature>
<dbReference type="Pfam" id="PF25430">
    <property type="entry name" value="DDX23"/>
    <property type="match status" value="1"/>
</dbReference>
<name>A0AA39V9T5_9LECA</name>
<comment type="similarity">
    <text evidence="10">Belongs to the DEAD box helicase family. DDX23/PRP28 subfamily.</text>
</comment>
<feature type="region of interest" description="Disordered" evidence="14">
    <location>
        <begin position="775"/>
        <end position="813"/>
    </location>
</feature>
<evidence type="ECO:0000256" key="9">
    <source>
        <dbReference type="ARBA" id="ARBA00023242"/>
    </source>
</evidence>
<feature type="compositionally biased region" description="Pro residues" evidence="14">
    <location>
        <begin position="15"/>
        <end position="50"/>
    </location>
</feature>
<dbReference type="EC" id="3.6.4.13" evidence="2"/>
<comment type="catalytic activity">
    <reaction evidence="12">
        <text>ATP + H2O = ADP + phosphate + H(+)</text>
        <dbReference type="Rhea" id="RHEA:13065"/>
        <dbReference type="ChEBI" id="CHEBI:15377"/>
        <dbReference type="ChEBI" id="CHEBI:15378"/>
        <dbReference type="ChEBI" id="CHEBI:30616"/>
        <dbReference type="ChEBI" id="CHEBI:43474"/>
        <dbReference type="ChEBI" id="CHEBI:456216"/>
        <dbReference type="EC" id="3.6.4.13"/>
    </reaction>
</comment>
<evidence type="ECO:0000256" key="7">
    <source>
        <dbReference type="ARBA" id="ARBA00022840"/>
    </source>
</evidence>
<dbReference type="Pfam" id="PF00271">
    <property type="entry name" value="Helicase_C"/>
    <property type="match status" value="1"/>
</dbReference>
<feature type="region of interest" description="Disordered" evidence="14">
    <location>
        <begin position="110"/>
        <end position="251"/>
    </location>
</feature>
<keyword evidence="4" id="KW-0547">Nucleotide-binding</keyword>
<dbReference type="SMART" id="SM00490">
    <property type="entry name" value="HELICc"/>
    <property type="match status" value="1"/>
</dbReference>
<dbReference type="PROSITE" id="PS51195">
    <property type="entry name" value="Q_MOTIF"/>
    <property type="match status" value="1"/>
</dbReference>
<gene>
    <name evidence="18" type="ORF">JMJ35_001083</name>
</gene>
<feature type="compositionally biased region" description="Basic and acidic residues" evidence="14">
    <location>
        <begin position="777"/>
        <end position="787"/>
    </location>
</feature>
<evidence type="ECO:0000256" key="12">
    <source>
        <dbReference type="ARBA" id="ARBA00047984"/>
    </source>
</evidence>
<organism evidence="18 19">
    <name type="scientific">Cladonia borealis</name>
    <dbReference type="NCBI Taxonomy" id="184061"/>
    <lineage>
        <taxon>Eukaryota</taxon>
        <taxon>Fungi</taxon>
        <taxon>Dikarya</taxon>
        <taxon>Ascomycota</taxon>
        <taxon>Pezizomycotina</taxon>
        <taxon>Lecanoromycetes</taxon>
        <taxon>OSLEUM clade</taxon>
        <taxon>Lecanoromycetidae</taxon>
        <taxon>Lecanorales</taxon>
        <taxon>Lecanorineae</taxon>
        <taxon>Cladoniaceae</taxon>
        <taxon>Cladonia</taxon>
    </lineage>
</organism>
<dbReference type="InterPro" id="IPR027417">
    <property type="entry name" value="P-loop_NTPase"/>
</dbReference>
<evidence type="ECO:0000259" key="16">
    <source>
        <dbReference type="PROSITE" id="PS51194"/>
    </source>
</evidence>
<keyword evidence="9" id="KW-0539">Nucleus</keyword>
<dbReference type="PROSITE" id="PS51192">
    <property type="entry name" value="HELICASE_ATP_BIND_1"/>
    <property type="match status" value="1"/>
</dbReference>
<keyword evidence="19" id="KW-1185">Reference proteome</keyword>
<dbReference type="GO" id="GO:0008380">
    <property type="term" value="P:RNA splicing"/>
    <property type="evidence" value="ECO:0007669"/>
    <property type="project" value="UniProtKB-KW"/>
</dbReference>
<dbReference type="AlphaFoldDB" id="A0AA39V9T5"/>
<keyword evidence="6" id="KW-0347">Helicase</keyword>
<dbReference type="PANTHER" id="PTHR47958">
    <property type="entry name" value="ATP-DEPENDENT RNA HELICASE DBP3"/>
    <property type="match status" value="1"/>
</dbReference>
<dbReference type="GO" id="GO:0016787">
    <property type="term" value="F:hydrolase activity"/>
    <property type="evidence" value="ECO:0007669"/>
    <property type="project" value="UniProtKB-KW"/>
</dbReference>
<evidence type="ECO:0000256" key="11">
    <source>
        <dbReference type="ARBA" id="ARBA00038719"/>
    </source>
</evidence>
<dbReference type="EMBL" id="JAFEKC020000002">
    <property type="protein sequence ID" value="KAK0516480.1"/>
    <property type="molecule type" value="Genomic_DNA"/>
</dbReference>